<proteinExistence type="predicted"/>
<accession>A0AAN9XLH3</accession>
<gene>
    <name evidence="2" type="ORF">VNO78_17877</name>
</gene>
<protein>
    <submittedName>
        <fullName evidence="2">Uncharacterized protein</fullName>
    </submittedName>
</protein>
<sequence length="98" mass="11165">MYKDREVATGLGRVRSQKSEVRSQKSQAQQAHVSHTRRITHEKPLCFSIIVTLLRFFLRTSLSLSQSQDGDIVAVLQGDCPIPLRWPSLASLWVCRPF</sequence>
<comment type="caution">
    <text evidence="2">The sequence shown here is derived from an EMBL/GenBank/DDBJ whole genome shotgun (WGS) entry which is preliminary data.</text>
</comment>
<keyword evidence="3" id="KW-1185">Reference proteome</keyword>
<reference evidence="2 3" key="1">
    <citation type="submission" date="2024-01" db="EMBL/GenBank/DDBJ databases">
        <title>The genomes of 5 underutilized Papilionoideae crops provide insights into root nodulation and disease resistanc.</title>
        <authorList>
            <person name="Jiang F."/>
        </authorList>
    </citation>
    <scope>NUCLEOTIDE SEQUENCE [LARGE SCALE GENOMIC DNA]</scope>
    <source>
        <strain evidence="2">DUOXIRENSHENG_FW03</strain>
        <tissue evidence="2">Leaves</tissue>
    </source>
</reference>
<evidence type="ECO:0000256" key="1">
    <source>
        <dbReference type="SAM" id="MobiDB-lite"/>
    </source>
</evidence>
<dbReference type="Proteomes" id="UP001386955">
    <property type="component" value="Unassembled WGS sequence"/>
</dbReference>
<evidence type="ECO:0000313" key="2">
    <source>
        <dbReference type="EMBL" id="KAK7396719.1"/>
    </source>
</evidence>
<organism evidence="2 3">
    <name type="scientific">Psophocarpus tetragonolobus</name>
    <name type="common">Winged bean</name>
    <name type="synonym">Dolichos tetragonolobus</name>
    <dbReference type="NCBI Taxonomy" id="3891"/>
    <lineage>
        <taxon>Eukaryota</taxon>
        <taxon>Viridiplantae</taxon>
        <taxon>Streptophyta</taxon>
        <taxon>Embryophyta</taxon>
        <taxon>Tracheophyta</taxon>
        <taxon>Spermatophyta</taxon>
        <taxon>Magnoliopsida</taxon>
        <taxon>eudicotyledons</taxon>
        <taxon>Gunneridae</taxon>
        <taxon>Pentapetalae</taxon>
        <taxon>rosids</taxon>
        <taxon>fabids</taxon>
        <taxon>Fabales</taxon>
        <taxon>Fabaceae</taxon>
        <taxon>Papilionoideae</taxon>
        <taxon>50 kb inversion clade</taxon>
        <taxon>NPAAA clade</taxon>
        <taxon>indigoferoid/millettioid clade</taxon>
        <taxon>Phaseoleae</taxon>
        <taxon>Psophocarpus</taxon>
    </lineage>
</organism>
<dbReference type="EMBL" id="JAYMYS010000004">
    <property type="protein sequence ID" value="KAK7396719.1"/>
    <property type="molecule type" value="Genomic_DNA"/>
</dbReference>
<dbReference type="AlphaFoldDB" id="A0AAN9XLH3"/>
<evidence type="ECO:0000313" key="3">
    <source>
        <dbReference type="Proteomes" id="UP001386955"/>
    </source>
</evidence>
<feature type="compositionally biased region" description="Polar residues" evidence="1">
    <location>
        <begin position="24"/>
        <end position="33"/>
    </location>
</feature>
<name>A0AAN9XLH3_PSOTE</name>
<feature type="region of interest" description="Disordered" evidence="1">
    <location>
        <begin position="1"/>
        <end position="36"/>
    </location>
</feature>